<dbReference type="Gene3D" id="1.25.40.850">
    <property type="match status" value="1"/>
</dbReference>
<dbReference type="SUPFAM" id="SSF56815">
    <property type="entry name" value="Sec1/munc18-like (SM) proteins"/>
    <property type="match status" value="1"/>
</dbReference>
<dbReference type="InterPro" id="IPR001619">
    <property type="entry name" value="Sec1-like"/>
</dbReference>
<dbReference type="OrthoDB" id="10262287at2759"/>
<evidence type="ECO:0000256" key="2">
    <source>
        <dbReference type="SAM" id="MobiDB-lite"/>
    </source>
</evidence>
<comment type="caution">
    <text evidence="3">The sequence shown here is derived from an EMBL/GenBank/DDBJ whole genome shotgun (WGS) entry which is preliminary data.</text>
</comment>
<dbReference type="Pfam" id="PF00995">
    <property type="entry name" value="Sec1"/>
    <property type="match status" value="1"/>
</dbReference>
<reference evidence="3" key="1">
    <citation type="journal article" date="2019" name="G3 (Bethesda)">
        <title>Genome Assemblies of Two Rare Opportunistic Yeast Pathogens: Diutina rugosa (syn. Candida rugosa) and Trichomonascus ciferrii (syn. Candida ciferrii).</title>
        <authorList>
            <person name="Mixao V."/>
            <person name="Saus E."/>
            <person name="Hansen A.P."/>
            <person name="Lass-Florl C."/>
            <person name="Gabaldon T."/>
        </authorList>
    </citation>
    <scope>NUCLEOTIDE SEQUENCE</scope>
    <source>
        <strain evidence="3">CBS 4856</strain>
    </source>
</reference>
<dbReference type="InterPro" id="IPR036045">
    <property type="entry name" value="Sec1-like_sf"/>
</dbReference>
<name>A0A642V2X1_9ASCO</name>
<dbReference type="GO" id="GO:0016192">
    <property type="term" value="P:vesicle-mediated transport"/>
    <property type="evidence" value="ECO:0007669"/>
    <property type="project" value="InterPro"/>
</dbReference>
<dbReference type="VEuPathDB" id="FungiDB:TRICI_003576"/>
<dbReference type="InterPro" id="IPR043155">
    <property type="entry name" value="VPS33_dom3b"/>
</dbReference>
<evidence type="ECO:0000256" key="1">
    <source>
        <dbReference type="ARBA" id="ARBA00009884"/>
    </source>
</evidence>
<dbReference type="Proteomes" id="UP000761534">
    <property type="component" value="Unassembled WGS sequence"/>
</dbReference>
<comment type="similarity">
    <text evidence="1">Belongs to the STXBP/unc-18/SEC1 family.</text>
</comment>
<dbReference type="Gene3D" id="3.40.50.1910">
    <property type="match status" value="1"/>
</dbReference>
<evidence type="ECO:0000313" key="4">
    <source>
        <dbReference type="Proteomes" id="UP000761534"/>
    </source>
</evidence>
<dbReference type="InterPro" id="IPR027482">
    <property type="entry name" value="Sec1-like_dom2"/>
</dbReference>
<dbReference type="AlphaFoldDB" id="A0A642V2X1"/>
<dbReference type="InterPro" id="IPR043127">
    <property type="entry name" value="Sec-1-like_dom3a"/>
</dbReference>
<organism evidence="3 4">
    <name type="scientific">Trichomonascus ciferrii</name>
    <dbReference type="NCBI Taxonomy" id="44093"/>
    <lineage>
        <taxon>Eukaryota</taxon>
        <taxon>Fungi</taxon>
        <taxon>Dikarya</taxon>
        <taxon>Ascomycota</taxon>
        <taxon>Saccharomycotina</taxon>
        <taxon>Dipodascomycetes</taxon>
        <taxon>Dipodascales</taxon>
        <taxon>Trichomonascaceae</taxon>
        <taxon>Trichomonascus</taxon>
        <taxon>Trichomonascus ciferrii complex</taxon>
    </lineage>
</organism>
<dbReference type="Gene3D" id="3.90.830.10">
    <property type="entry name" value="Syntaxin Binding Protein 1, Chain A, domain 2"/>
    <property type="match status" value="1"/>
</dbReference>
<sequence>MVAENAKTLVGRGLDVHLLLAPEKSLCFPQAMEENEVLGDVVIHTWPVYLLPLEKDVLSLNVPNGGFGDTYLDELTTTIHLSADAIQKLQNEYGLINRITGKGEEAAKLAEILLRKRDEQRTDLAERASSTSSKGNDPQTTFEYKYSNVFVGNTIDQLVIIDRQTDMLTPLLTQLTYQGLVDEFYTISDSGQVELPASLVDPPKKSGSSNGNSTSALGSEMKKTALGTNEKEDLFGLIRDTNFSLVGQTLNKVARQLQTDYQQRHEAKTVSQIKDFVGRLGGLQTIHHSLRFHTSLAEDLMGKVQGEEFNVWLEIQQNLLADTMDLSTIHSMIEDLIGRASSLTMVLRLLAIECLCNGGIKQKELQFVKREILQTYGYQHIITFNRLEKLGLVYPRSPHITNNYPSLRKQLSLITEQQENVEPTDIAFAYSGYAPLSVRLVQCVVDKTSVLKSRRYQSSGQSVAYGSSYVGSGGWKGAEDTLKLIPGATVDEIQRSDSHVREGKLRNILTRNAPSADKSTTIVFYLGGITYAEIAALRYIASKPNLNTNLIIATSGIISGQKIINTASA</sequence>
<gene>
    <name evidence="3" type="ORF">TRICI_003576</name>
</gene>
<feature type="region of interest" description="Disordered" evidence="2">
    <location>
        <begin position="196"/>
        <end position="220"/>
    </location>
</feature>
<evidence type="ECO:0000313" key="3">
    <source>
        <dbReference type="EMBL" id="KAA8912247.1"/>
    </source>
</evidence>
<dbReference type="PANTHER" id="PTHR11679">
    <property type="entry name" value="VESICLE PROTEIN SORTING-ASSOCIATED"/>
    <property type="match status" value="1"/>
</dbReference>
<evidence type="ECO:0008006" key="5">
    <source>
        <dbReference type="Google" id="ProtNLM"/>
    </source>
</evidence>
<proteinExistence type="inferred from homology"/>
<protein>
    <recommendedName>
        <fullName evidence="5">Sec1-like protein</fullName>
    </recommendedName>
</protein>
<keyword evidence="4" id="KW-1185">Reference proteome</keyword>
<accession>A0A642V2X1</accession>
<dbReference type="EMBL" id="SWFS01000260">
    <property type="protein sequence ID" value="KAA8912247.1"/>
    <property type="molecule type" value="Genomic_DNA"/>
</dbReference>